<feature type="region of interest" description="Disordered" evidence="1">
    <location>
        <begin position="1"/>
        <end position="26"/>
    </location>
</feature>
<evidence type="ECO:0000313" key="3">
    <source>
        <dbReference type="Proteomes" id="UP001281614"/>
    </source>
</evidence>
<evidence type="ECO:0000313" key="2">
    <source>
        <dbReference type="EMBL" id="KAK2773994.1"/>
    </source>
</evidence>
<keyword evidence="3" id="KW-1185">Reference proteome</keyword>
<dbReference type="EMBL" id="VYYT01000050">
    <property type="protein sequence ID" value="KAK2773994.1"/>
    <property type="molecule type" value="Genomic_DNA"/>
</dbReference>
<dbReference type="AlphaFoldDB" id="A0AAD9YQ71"/>
<comment type="caution">
    <text evidence="2">The sequence shown here is derived from an EMBL/GenBank/DDBJ whole genome shotgun (WGS) entry which is preliminary data.</text>
</comment>
<accession>A0AAD9YQ71</accession>
<protein>
    <submittedName>
        <fullName evidence="2">Transposase</fullName>
    </submittedName>
</protein>
<proteinExistence type="predicted"/>
<reference evidence="2" key="1">
    <citation type="submission" date="2023-02" db="EMBL/GenBank/DDBJ databases">
        <title>Colletotrichum kahawae CIFC_Que2 genome sequencing and assembly.</title>
        <authorList>
            <person name="Baroncelli R."/>
        </authorList>
    </citation>
    <scope>NUCLEOTIDE SEQUENCE</scope>
    <source>
        <strain evidence="2">CIFC_Que2</strain>
    </source>
</reference>
<evidence type="ECO:0000256" key="1">
    <source>
        <dbReference type="SAM" id="MobiDB-lite"/>
    </source>
</evidence>
<gene>
    <name evidence="2" type="ORF">CKAH01_13339</name>
</gene>
<name>A0AAD9YQ71_COLKA</name>
<dbReference type="Proteomes" id="UP001281614">
    <property type="component" value="Unassembled WGS sequence"/>
</dbReference>
<organism evidence="2 3">
    <name type="scientific">Colletotrichum kahawae</name>
    <name type="common">Coffee berry disease fungus</name>
    <dbReference type="NCBI Taxonomy" id="34407"/>
    <lineage>
        <taxon>Eukaryota</taxon>
        <taxon>Fungi</taxon>
        <taxon>Dikarya</taxon>
        <taxon>Ascomycota</taxon>
        <taxon>Pezizomycotina</taxon>
        <taxon>Sordariomycetes</taxon>
        <taxon>Hypocreomycetidae</taxon>
        <taxon>Glomerellales</taxon>
        <taxon>Glomerellaceae</taxon>
        <taxon>Colletotrichum</taxon>
        <taxon>Colletotrichum gloeosporioides species complex</taxon>
    </lineage>
</organism>
<sequence length="81" mass="8897">MSSLLLPKASTTETPSTPLNKTTQSIQDTQDISGLASAGSAVTWSTPKRVKDLNSQLQLFSQLEQSITTQRQLFRKVKKGF</sequence>